<name>A0A173LV38_9MICO</name>
<dbReference type="OrthoDB" id="5125140at2"/>
<dbReference type="Proteomes" id="UP000243847">
    <property type="component" value="Chromosome sequence1"/>
</dbReference>
<evidence type="ECO:0000313" key="3">
    <source>
        <dbReference type="Proteomes" id="UP000243847"/>
    </source>
</evidence>
<feature type="transmembrane region" description="Helical" evidence="1">
    <location>
        <begin position="57"/>
        <end position="79"/>
    </location>
</feature>
<sequence>MNSEEKPLEIGPRSQKNRPGSALVVFLAALVGCESLIVFAGGFYFFSQLFVQKTTNLAGAIVIIVITLLIAFWLAFVGIGTLKDQAWTKGAIITWQILQFALATSFIAGLSAWQPIGWLLAFIATVTTATFVAVIVRSAPEKKSSS</sequence>
<proteinExistence type="predicted"/>
<keyword evidence="1" id="KW-1133">Transmembrane helix</keyword>
<gene>
    <name evidence="2" type="ORF">AUMI_11600</name>
</gene>
<dbReference type="EMBL" id="AP017457">
    <property type="protein sequence ID" value="BAU98702.1"/>
    <property type="molecule type" value="Genomic_DNA"/>
</dbReference>
<reference evidence="2 3" key="1">
    <citation type="journal article" date="2016" name="Genome Announc.">
        <title>Complete Genome Sequence of Aurantimicrobium minutum Type Strain KNCT, a Planktonic Ultramicrobacterium Isolated from River Water.</title>
        <authorList>
            <person name="Nakai R."/>
            <person name="Fujisawa T."/>
            <person name="Nakamura Y."/>
            <person name="Nishide H."/>
            <person name="Uchiyama I."/>
            <person name="Baba T."/>
            <person name="Toyoda A."/>
            <person name="Fujiyama A."/>
            <person name="Naganuma T."/>
            <person name="Niki H."/>
        </authorList>
    </citation>
    <scope>NUCLEOTIDE SEQUENCE [LARGE SCALE GENOMIC DNA]</scope>
    <source>
        <strain evidence="2 3">KNC</strain>
    </source>
</reference>
<evidence type="ECO:0000256" key="1">
    <source>
        <dbReference type="SAM" id="Phobius"/>
    </source>
</evidence>
<dbReference type="PROSITE" id="PS51257">
    <property type="entry name" value="PROKAR_LIPOPROTEIN"/>
    <property type="match status" value="1"/>
</dbReference>
<keyword evidence="1" id="KW-0472">Membrane</keyword>
<protein>
    <submittedName>
        <fullName evidence="2">Uncharacterized protein</fullName>
    </submittedName>
</protein>
<feature type="transmembrane region" description="Helical" evidence="1">
    <location>
        <begin position="91"/>
        <end position="110"/>
    </location>
</feature>
<feature type="transmembrane region" description="Helical" evidence="1">
    <location>
        <begin position="116"/>
        <end position="136"/>
    </location>
</feature>
<organism evidence="2 3">
    <name type="scientific">Aurantimicrobium minutum</name>
    <dbReference type="NCBI Taxonomy" id="708131"/>
    <lineage>
        <taxon>Bacteria</taxon>
        <taxon>Bacillati</taxon>
        <taxon>Actinomycetota</taxon>
        <taxon>Actinomycetes</taxon>
        <taxon>Micrococcales</taxon>
        <taxon>Microbacteriaceae</taxon>
        <taxon>Aurantimicrobium</taxon>
    </lineage>
</organism>
<accession>A0A173LV38</accession>
<dbReference type="GeneID" id="80451343"/>
<dbReference type="AlphaFoldDB" id="A0A173LV38"/>
<keyword evidence="1" id="KW-0812">Transmembrane</keyword>
<evidence type="ECO:0000313" key="2">
    <source>
        <dbReference type="EMBL" id="BAU98702.1"/>
    </source>
</evidence>
<dbReference type="RefSeq" id="WP_096380261.1">
    <property type="nucleotide sequence ID" value="NZ_AP017457.1"/>
</dbReference>
<feature type="transmembrane region" description="Helical" evidence="1">
    <location>
        <begin position="21"/>
        <end position="45"/>
    </location>
</feature>
<dbReference type="KEGG" id="amin:AUMI_11600"/>